<feature type="binding site" evidence="14">
    <location>
        <position position="271"/>
    </location>
    <ligand>
        <name>sn-glycerol 3-phosphate</name>
        <dbReference type="ChEBI" id="CHEBI:57597"/>
    </ligand>
</feature>
<sequence length="357" mass="38411">MNRSDFVPTKIAVLGAGSWGTVLANLLTENGHEVDLWSHNLKQVATMRETRKNEHYLGAEFTLHDALHVTADLGQALDQANVILFVVPTNAIRSVAEQIRPILQAHRGRGEQPIIVHAAKGLERGSELRISQVLADVLPKELIQGIVVISGPSHAEDVATHDITTLTAASADLSLAKKVQRLFMNNYFRLYTNTDVIGVEIGAALKNVIAIGAGALHGLGYGDNTKAALMTRGLAEISRVGVKLGADPLTFIGLSGVGDLIVTCTSVHSRNWRAGNALGQGEKLPDVLKNMGMVVEGVSTTKVAHHMASELGVDMPITDAIYQVLYEDAPIRTVITDLMKRTGKPEFDFDNASLQKP</sequence>
<dbReference type="NCBIfam" id="NF000941">
    <property type="entry name" value="PRK00094.1-3"/>
    <property type="match status" value="1"/>
</dbReference>
<dbReference type="PANTHER" id="PTHR11728:SF1">
    <property type="entry name" value="GLYCEROL-3-PHOSPHATE DEHYDROGENASE [NAD(+)] 2, CHLOROPLASTIC"/>
    <property type="match status" value="1"/>
</dbReference>
<dbReference type="HOGENOM" id="CLU_033449_0_2_9"/>
<dbReference type="Pfam" id="PF01210">
    <property type="entry name" value="NAD_Gly3P_dh_N"/>
    <property type="match status" value="1"/>
</dbReference>
<dbReference type="InterPro" id="IPR008927">
    <property type="entry name" value="6-PGluconate_DH-like_C_sf"/>
</dbReference>
<feature type="binding site" evidence="14">
    <location>
        <position position="151"/>
    </location>
    <ligand>
        <name>sn-glycerol 3-phosphate</name>
        <dbReference type="ChEBI" id="CHEBI:57597"/>
    </ligand>
</feature>
<dbReference type="GO" id="GO:0046167">
    <property type="term" value="P:glycerol-3-phosphate biosynthetic process"/>
    <property type="evidence" value="ECO:0007669"/>
    <property type="project" value="UniProtKB-UniRule"/>
</dbReference>
<accession>C2JVT1</accession>
<dbReference type="EMBL" id="ACIZ01000046">
    <property type="protein sequence ID" value="EEN80863.1"/>
    <property type="molecule type" value="Genomic_DNA"/>
</dbReference>
<feature type="binding site" evidence="17">
    <location>
        <begin position="15"/>
        <end position="20"/>
    </location>
    <ligand>
        <name>NAD(+)</name>
        <dbReference type="ChEBI" id="CHEBI:57540"/>
    </ligand>
</feature>
<evidence type="ECO:0000256" key="12">
    <source>
        <dbReference type="ARBA" id="ARBA00069372"/>
    </source>
</evidence>
<feature type="binding site" evidence="14">
    <location>
        <position position="18"/>
    </location>
    <ligand>
        <name>NADPH</name>
        <dbReference type="ChEBI" id="CHEBI:57783"/>
    </ligand>
</feature>
<comment type="caution">
    <text evidence="21">The sequence shown here is derived from an EMBL/GenBank/DDBJ whole genome shotgun (WGS) entry which is preliminary data.</text>
</comment>
<keyword evidence="14" id="KW-0963">Cytoplasm</keyword>
<comment type="caution">
    <text evidence="14">Lacks conserved residue(s) required for the propagation of feature annotation.</text>
</comment>
<feature type="binding site" evidence="14">
    <location>
        <position position="39"/>
    </location>
    <ligand>
        <name>NADPH</name>
        <dbReference type="ChEBI" id="CHEBI:57783"/>
    </ligand>
</feature>
<evidence type="ECO:0000256" key="7">
    <source>
        <dbReference type="ARBA" id="ARBA00023098"/>
    </source>
</evidence>
<reference evidence="21" key="1">
    <citation type="submission" date="2009-01" db="EMBL/GenBank/DDBJ databases">
        <authorList>
            <person name="Qin X."/>
            <person name="Bachman B."/>
            <person name="Battles P."/>
            <person name="Bell A."/>
            <person name="Bess C."/>
            <person name="Bickham C."/>
            <person name="Chaboub L."/>
            <person name="Chen D."/>
            <person name="Coyle M."/>
            <person name="Deiros D.R."/>
            <person name="Dinh H."/>
            <person name="Forbes L."/>
            <person name="Fowler G."/>
            <person name="Francisco L."/>
            <person name="Fu Q."/>
            <person name="Gubbala S."/>
            <person name="Hale W."/>
            <person name="Han Y."/>
            <person name="Hemphill L."/>
            <person name="Highlander S.K."/>
            <person name="Hirani K."/>
            <person name="Hogues M."/>
            <person name="Jackson L."/>
            <person name="Jakkamsetti A."/>
            <person name="Javaid M."/>
            <person name="Jiang H."/>
            <person name="Korchina V."/>
            <person name="Kovar C."/>
            <person name="Lara F."/>
            <person name="Lee S."/>
            <person name="Mata R."/>
            <person name="Mathew T."/>
            <person name="Moen C."/>
            <person name="Morales K."/>
            <person name="Munidasa M."/>
            <person name="Nazareth L."/>
            <person name="Ngo R."/>
            <person name="Nguyen L."/>
            <person name="Okwuonu G."/>
            <person name="Ongeri F."/>
            <person name="Patil S."/>
            <person name="Petrosino J."/>
            <person name="Pham C."/>
            <person name="Pham P."/>
            <person name="Pu L.-L."/>
            <person name="Puazo M."/>
            <person name="Raj R."/>
            <person name="Reid J."/>
            <person name="Rouhana J."/>
            <person name="Saada N."/>
            <person name="Shang Y."/>
            <person name="Simmons D."/>
            <person name="Thornton R."/>
            <person name="Warren J."/>
            <person name="Weissenberger G."/>
            <person name="Zhang J."/>
            <person name="Zhang L."/>
            <person name="Zhou C."/>
            <person name="Zhu D."/>
            <person name="Muzny D."/>
            <person name="Worley K."/>
            <person name="Gibbs R."/>
        </authorList>
    </citation>
    <scope>NUCLEOTIDE SEQUENCE [LARGE SCALE GENOMIC DNA]</scope>
    <source>
        <strain evidence="21">LMS2-1</strain>
    </source>
</reference>
<dbReference type="InterPro" id="IPR036291">
    <property type="entry name" value="NAD(P)-bd_dom_sf"/>
</dbReference>
<dbReference type="PRINTS" id="PR00077">
    <property type="entry name" value="GPDHDRGNASE"/>
</dbReference>
<feature type="binding site" evidence="14">
    <location>
        <position position="206"/>
    </location>
    <ligand>
        <name>sn-glycerol 3-phosphate</name>
        <dbReference type="ChEBI" id="CHEBI:57597"/>
    </ligand>
</feature>
<dbReference type="Gene3D" id="3.40.50.720">
    <property type="entry name" value="NAD(P)-binding Rossmann-like Domain"/>
    <property type="match status" value="1"/>
</dbReference>
<evidence type="ECO:0000256" key="6">
    <source>
        <dbReference type="ARBA" id="ARBA00023027"/>
    </source>
</evidence>
<evidence type="ECO:0000256" key="8">
    <source>
        <dbReference type="ARBA" id="ARBA00023209"/>
    </source>
</evidence>
<evidence type="ECO:0000256" key="3">
    <source>
        <dbReference type="ARBA" id="ARBA00022741"/>
    </source>
</evidence>
<comment type="similarity">
    <text evidence="1 14 18">Belongs to the NAD-dependent glycerol-3-phosphate dehydrogenase family.</text>
</comment>
<evidence type="ECO:0000256" key="18">
    <source>
        <dbReference type="RuleBase" id="RU000437"/>
    </source>
</evidence>
<dbReference type="Gene3D" id="1.10.1040.10">
    <property type="entry name" value="N-(1-d-carboxylethyl)-l-norvaline Dehydrogenase, domain 2"/>
    <property type="match status" value="1"/>
</dbReference>
<evidence type="ECO:0000259" key="20">
    <source>
        <dbReference type="Pfam" id="PF07479"/>
    </source>
</evidence>
<feature type="binding site" evidence="14">
    <location>
        <position position="294"/>
    </location>
    <ligand>
        <name>NADPH</name>
        <dbReference type="ChEBI" id="CHEBI:57783"/>
    </ligand>
</feature>
<comment type="pathway">
    <text evidence="14">Membrane lipid metabolism; glycerophospholipid metabolism.</text>
</comment>
<evidence type="ECO:0000256" key="5">
    <source>
        <dbReference type="ARBA" id="ARBA00023002"/>
    </source>
</evidence>
<keyword evidence="7 14" id="KW-0443">Lipid metabolism</keyword>
<comment type="catalytic activity">
    <reaction evidence="14">
        <text>sn-glycerol 3-phosphate + NAD(+) = dihydroxyacetone phosphate + NADH + H(+)</text>
        <dbReference type="Rhea" id="RHEA:11092"/>
        <dbReference type="ChEBI" id="CHEBI:15378"/>
        <dbReference type="ChEBI" id="CHEBI:57540"/>
        <dbReference type="ChEBI" id="CHEBI:57597"/>
        <dbReference type="ChEBI" id="CHEBI:57642"/>
        <dbReference type="ChEBI" id="CHEBI:57945"/>
        <dbReference type="EC" id="1.1.1.94"/>
    </reaction>
</comment>
<feature type="domain" description="Glycerol-3-phosphate dehydrogenase NAD-dependent N-terminal" evidence="19">
    <location>
        <begin position="10"/>
        <end position="175"/>
    </location>
</feature>
<comment type="function">
    <text evidence="14">Catalyzes the reduction of the glycolytic intermediate dihydroxyacetone phosphate (DHAP) to sn-glycerol 3-phosphate (G3P), the key precursor for phospholipid synthesis.</text>
</comment>
<evidence type="ECO:0000256" key="15">
    <source>
        <dbReference type="PIRSR" id="PIRSR000114-1"/>
    </source>
</evidence>
<dbReference type="SUPFAM" id="SSF48179">
    <property type="entry name" value="6-phosphogluconate dehydrogenase C-terminal domain-like"/>
    <property type="match status" value="1"/>
</dbReference>
<feature type="binding site" evidence="14">
    <location>
        <position position="19"/>
    </location>
    <ligand>
        <name>NADPH</name>
        <dbReference type="ChEBI" id="CHEBI:57783"/>
    </ligand>
</feature>
<dbReference type="InterPro" id="IPR013328">
    <property type="entry name" value="6PGD_dom2"/>
</dbReference>
<feature type="binding site" evidence="14">
    <location>
        <position position="120"/>
    </location>
    <ligand>
        <name>sn-glycerol 3-phosphate</name>
        <dbReference type="ChEBI" id="CHEBI:57597"/>
    </ligand>
</feature>
<evidence type="ECO:0000256" key="11">
    <source>
        <dbReference type="ARBA" id="ARBA00066687"/>
    </source>
</evidence>
<evidence type="ECO:0000256" key="14">
    <source>
        <dbReference type="HAMAP-Rule" id="MF_00394"/>
    </source>
</evidence>
<feature type="binding site" evidence="16">
    <location>
        <position position="120"/>
    </location>
    <ligand>
        <name>substrate</name>
    </ligand>
</feature>
<evidence type="ECO:0000256" key="9">
    <source>
        <dbReference type="ARBA" id="ARBA00023264"/>
    </source>
</evidence>
<dbReference type="FunFam" id="1.10.1040.10:FF:000001">
    <property type="entry name" value="Glycerol-3-phosphate dehydrogenase [NAD(P)+]"/>
    <property type="match status" value="1"/>
</dbReference>
<feature type="binding site" evidence="14">
    <location>
        <position position="153"/>
    </location>
    <ligand>
        <name>sn-glycerol 3-phosphate</name>
        <dbReference type="ChEBI" id="CHEBI:57597"/>
    </ligand>
</feature>
<feature type="binding site" evidence="14">
    <location>
        <position position="120"/>
    </location>
    <ligand>
        <name>NADPH</name>
        <dbReference type="ChEBI" id="CHEBI:57783"/>
    </ligand>
</feature>
<dbReference type="GO" id="GO:0005975">
    <property type="term" value="P:carbohydrate metabolic process"/>
    <property type="evidence" value="ECO:0007669"/>
    <property type="project" value="InterPro"/>
</dbReference>
<evidence type="ECO:0000256" key="16">
    <source>
        <dbReference type="PIRSR" id="PIRSR000114-2"/>
    </source>
</evidence>
<feature type="binding site" evidence="17">
    <location>
        <position position="155"/>
    </location>
    <ligand>
        <name>NAD(+)</name>
        <dbReference type="ChEBI" id="CHEBI:57540"/>
    </ligand>
</feature>
<feature type="domain" description="Glycerol-3-phosphate dehydrogenase NAD-dependent C-terminal" evidence="20">
    <location>
        <begin position="195"/>
        <end position="335"/>
    </location>
</feature>
<feature type="binding site" evidence="14">
    <location>
        <position position="269"/>
    </location>
    <ligand>
        <name>sn-glycerol 3-phosphate</name>
        <dbReference type="ChEBI" id="CHEBI:57597"/>
    </ligand>
</feature>
<evidence type="ECO:0000256" key="4">
    <source>
        <dbReference type="ARBA" id="ARBA00022857"/>
    </source>
</evidence>
<comment type="subcellular location">
    <subcellularLocation>
        <location evidence="14">Cytoplasm</location>
    </subcellularLocation>
</comment>
<feature type="binding site" evidence="14">
    <location>
        <position position="259"/>
    </location>
    <ligand>
        <name>sn-glycerol 3-phosphate</name>
        <dbReference type="ChEBI" id="CHEBI:57597"/>
    </ligand>
</feature>
<dbReference type="PROSITE" id="PS00957">
    <property type="entry name" value="NAD_G3PDH"/>
    <property type="match status" value="1"/>
</dbReference>
<dbReference type="GO" id="GO:0141152">
    <property type="term" value="F:glycerol-3-phosphate dehydrogenase (NAD+) activity"/>
    <property type="evidence" value="ECO:0007669"/>
    <property type="project" value="RHEA"/>
</dbReference>
<keyword evidence="3 14" id="KW-0547">Nucleotide-binding</keyword>
<dbReference type="InterPro" id="IPR006109">
    <property type="entry name" value="G3P_DH_NAD-dep_C"/>
</dbReference>
<feature type="active site" description="Proton acceptor" evidence="14 15">
    <location>
        <position position="206"/>
    </location>
</feature>
<organism evidence="21 22">
    <name type="scientific">Lacticaseibacillus rhamnosus (strain LMS2-1)</name>
    <dbReference type="NCBI Taxonomy" id="525361"/>
    <lineage>
        <taxon>Bacteria</taxon>
        <taxon>Bacillati</taxon>
        <taxon>Bacillota</taxon>
        <taxon>Bacilli</taxon>
        <taxon>Lactobacillales</taxon>
        <taxon>Lactobacillaceae</taxon>
        <taxon>Lacticaseibacillus</taxon>
    </lineage>
</organism>
<dbReference type="PIRSF" id="PIRSF000114">
    <property type="entry name" value="Glycerol-3-P_dh"/>
    <property type="match status" value="1"/>
</dbReference>
<evidence type="ECO:0000256" key="13">
    <source>
        <dbReference type="ARBA" id="ARBA00080511"/>
    </source>
</evidence>
<dbReference type="EC" id="1.1.1.94" evidence="11 14"/>
<evidence type="ECO:0000313" key="22">
    <source>
        <dbReference type="Proteomes" id="UP000004525"/>
    </source>
</evidence>
<dbReference type="UniPathway" id="UPA00940"/>
<dbReference type="Pfam" id="PF07479">
    <property type="entry name" value="NAD_Gly3P_dh_C"/>
    <property type="match status" value="1"/>
</dbReference>
<proteinExistence type="inferred from homology"/>
<feature type="binding site" evidence="14">
    <location>
        <position position="296"/>
    </location>
    <ligand>
        <name>NADPH</name>
        <dbReference type="ChEBI" id="CHEBI:57783"/>
    </ligand>
</feature>
<dbReference type="GO" id="GO:0051287">
    <property type="term" value="F:NAD binding"/>
    <property type="evidence" value="ECO:0007669"/>
    <property type="project" value="InterPro"/>
</dbReference>
<dbReference type="GO" id="GO:0005829">
    <property type="term" value="C:cytosol"/>
    <property type="evidence" value="ECO:0007669"/>
    <property type="project" value="TreeGrafter"/>
</dbReference>
<dbReference type="GO" id="GO:0046168">
    <property type="term" value="P:glycerol-3-phosphate catabolic process"/>
    <property type="evidence" value="ECO:0007669"/>
    <property type="project" value="InterPro"/>
</dbReference>
<feature type="binding site" evidence="14">
    <location>
        <position position="155"/>
    </location>
    <ligand>
        <name>NADPH</name>
        <dbReference type="ChEBI" id="CHEBI:57783"/>
    </ligand>
</feature>
<evidence type="ECO:0000313" key="21">
    <source>
        <dbReference type="EMBL" id="EEN80863.1"/>
    </source>
</evidence>
<gene>
    <name evidence="14 21" type="primary">gpsA</name>
    <name evidence="21" type="ORF">HMPREF0539_1015</name>
</gene>
<keyword evidence="2 14" id="KW-0444">Lipid biosynthesis</keyword>
<protein>
    <recommendedName>
        <fullName evidence="12 14">Glycerol-3-phosphate dehydrogenase [NAD(P)+]</fullName>
        <ecNumber evidence="11 14">1.1.1.94</ecNumber>
    </recommendedName>
    <alternativeName>
        <fullName evidence="14">NAD(P)(+)-dependent glycerol-3-phosphate dehydrogenase</fullName>
    </alternativeName>
    <alternativeName>
        <fullName evidence="13 14">NAD(P)H-dependent dihydroxyacetone-phosphate reductase</fullName>
    </alternativeName>
</protein>
<feature type="binding site" evidence="14">
    <location>
        <position position="270"/>
    </location>
    <ligand>
        <name>sn-glycerol 3-phosphate</name>
        <dbReference type="ChEBI" id="CHEBI:57597"/>
    </ligand>
</feature>
<dbReference type="InterPro" id="IPR006168">
    <property type="entry name" value="G3P_DH_NAD-dep"/>
</dbReference>
<dbReference type="HAMAP" id="MF_00394">
    <property type="entry name" value="NAD_Glyc3P_dehydrog"/>
    <property type="match status" value="1"/>
</dbReference>
<dbReference type="InterPro" id="IPR011128">
    <property type="entry name" value="G3P_DH_NAD-dep_N"/>
</dbReference>
<keyword evidence="22" id="KW-1185">Reference proteome</keyword>
<dbReference type="Proteomes" id="UP000004525">
    <property type="component" value="Unassembled WGS sequence"/>
</dbReference>
<evidence type="ECO:0000256" key="10">
    <source>
        <dbReference type="ARBA" id="ARBA00052716"/>
    </source>
</evidence>
<dbReference type="GO" id="GO:0141153">
    <property type="term" value="F:glycerol-3-phosphate dehydrogenase (NADP+) activity"/>
    <property type="evidence" value="ECO:0007669"/>
    <property type="project" value="RHEA"/>
</dbReference>
<evidence type="ECO:0000259" key="19">
    <source>
        <dbReference type="Pfam" id="PF01210"/>
    </source>
</evidence>
<feature type="binding site" evidence="17">
    <location>
        <position position="270"/>
    </location>
    <ligand>
        <name>NAD(+)</name>
        <dbReference type="ChEBI" id="CHEBI:57540"/>
    </ligand>
</feature>
<dbReference type="AlphaFoldDB" id="C2JVT1"/>
<keyword evidence="5 14" id="KW-0560">Oxidoreductase</keyword>
<keyword evidence="8 14" id="KW-0594">Phospholipid biosynthesis</keyword>
<name>C2JVT1_LACRM</name>
<evidence type="ECO:0000256" key="2">
    <source>
        <dbReference type="ARBA" id="ARBA00022516"/>
    </source>
</evidence>
<keyword evidence="9 14" id="KW-1208">Phospholipid metabolism</keyword>
<dbReference type="PANTHER" id="PTHR11728">
    <property type="entry name" value="GLYCEROL-3-PHOSPHATE DEHYDROGENASE"/>
    <property type="match status" value="1"/>
</dbReference>
<feature type="binding site" evidence="14">
    <location>
        <position position="270"/>
    </location>
    <ligand>
        <name>NADPH</name>
        <dbReference type="ChEBI" id="CHEBI:57783"/>
    </ligand>
</feature>
<dbReference type="NCBIfam" id="NF000942">
    <property type="entry name" value="PRK00094.1-4"/>
    <property type="match status" value="1"/>
</dbReference>
<keyword evidence="6 14" id="KW-0520">NAD</keyword>
<dbReference type="GO" id="GO:0006650">
    <property type="term" value="P:glycerophospholipid metabolic process"/>
    <property type="evidence" value="ECO:0007669"/>
    <property type="project" value="UniProtKB-UniRule"/>
</dbReference>
<dbReference type="NCBIfam" id="NF000940">
    <property type="entry name" value="PRK00094.1-2"/>
    <property type="match status" value="1"/>
</dbReference>
<dbReference type="FunFam" id="3.40.50.720:FF:000019">
    <property type="entry name" value="Glycerol-3-phosphate dehydrogenase [NAD(P)+]"/>
    <property type="match status" value="1"/>
</dbReference>
<dbReference type="GO" id="GO:0008654">
    <property type="term" value="P:phospholipid biosynthetic process"/>
    <property type="evidence" value="ECO:0007669"/>
    <property type="project" value="UniProtKB-KW"/>
</dbReference>
<dbReference type="SUPFAM" id="SSF51735">
    <property type="entry name" value="NAD(P)-binding Rossmann-fold domains"/>
    <property type="match status" value="1"/>
</dbReference>
<feature type="binding site" evidence="14">
    <location>
        <position position="56"/>
    </location>
    <ligand>
        <name>NADPH</name>
        <dbReference type="ChEBI" id="CHEBI:57783"/>
    </ligand>
</feature>
<evidence type="ECO:0000256" key="1">
    <source>
        <dbReference type="ARBA" id="ARBA00011009"/>
    </source>
</evidence>
<comment type="catalytic activity">
    <reaction evidence="10">
        <text>sn-glycerol 3-phosphate + NADP(+) = dihydroxyacetone phosphate + NADPH + H(+)</text>
        <dbReference type="Rhea" id="RHEA:11096"/>
        <dbReference type="ChEBI" id="CHEBI:15378"/>
        <dbReference type="ChEBI" id="CHEBI:57597"/>
        <dbReference type="ChEBI" id="CHEBI:57642"/>
        <dbReference type="ChEBI" id="CHEBI:57783"/>
        <dbReference type="ChEBI" id="CHEBI:58349"/>
        <dbReference type="EC" id="1.1.1.94"/>
    </reaction>
    <physiologicalReaction direction="right-to-left" evidence="10">
        <dbReference type="Rhea" id="RHEA:11098"/>
    </physiologicalReaction>
</comment>
<feature type="binding site" evidence="16">
    <location>
        <begin position="270"/>
        <end position="271"/>
    </location>
    <ligand>
        <name>substrate</name>
    </ligand>
</feature>
<evidence type="ECO:0000256" key="17">
    <source>
        <dbReference type="PIRSR" id="PIRSR000114-3"/>
    </source>
</evidence>
<keyword evidence="4 14" id="KW-0521">NADP</keyword>